<sequence>MSSASILLLYTVIWTIVLMLVVAVASFSAEFAFVSAVISSPSSSLSQSCEGHELIKIPVEVSGQVTCLPASMVRRSGFDVFVPILCLAFVVVGSAFMLRAVGFMVDVTDYDNSDDTEQQLI</sequence>
<evidence type="ECO:0000313" key="2">
    <source>
        <dbReference type="EMBL" id="KZN04478.1"/>
    </source>
</evidence>
<organism evidence="2">
    <name type="scientific">Daucus carota subsp. sativus</name>
    <name type="common">Carrot</name>
    <dbReference type="NCBI Taxonomy" id="79200"/>
    <lineage>
        <taxon>Eukaryota</taxon>
        <taxon>Viridiplantae</taxon>
        <taxon>Streptophyta</taxon>
        <taxon>Embryophyta</taxon>
        <taxon>Tracheophyta</taxon>
        <taxon>Spermatophyta</taxon>
        <taxon>Magnoliopsida</taxon>
        <taxon>eudicotyledons</taxon>
        <taxon>Gunneridae</taxon>
        <taxon>Pentapetalae</taxon>
        <taxon>asterids</taxon>
        <taxon>campanulids</taxon>
        <taxon>Apiales</taxon>
        <taxon>Apiaceae</taxon>
        <taxon>Apioideae</taxon>
        <taxon>Scandiceae</taxon>
        <taxon>Daucinae</taxon>
        <taxon>Daucus</taxon>
        <taxon>Daucus sect. Daucus</taxon>
    </lineage>
</organism>
<evidence type="ECO:0000313" key="4">
    <source>
        <dbReference type="Proteomes" id="UP000077755"/>
    </source>
</evidence>
<protein>
    <recommendedName>
        <fullName evidence="5">Transmembrane protein</fullName>
    </recommendedName>
</protein>
<keyword evidence="1" id="KW-0812">Transmembrane</keyword>
<dbReference type="PANTHER" id="PTHR34658">
    <property type="entry name" value="OS01G0151800 PROTEIN"/>
    <property type="match status" value="1"/>
</dbReference>
<gene>
    <name evidence="2" type="ORF">DCAR_005315</name>
    <name evidence="3" type="ORF">DCAR_0205968</name>
</gene>
<evidence type="ECO:0000313" key="3">
    <source>
        <dbReference type="EMBL" id="WOG86750.1"/>
    </source>
</evidence>
<reference evidence="3" key="2">
    <citation type="submission" date="2022-03" db="EMBL/GenBank/DDBJ databases">
        <title>Draft title - Genomic analysis of global carrot germplasm unveils the trajectory of domestication and the origin of high carotenoid orange carrot.</title>
        <authorList>
            <person name="Iorizzo M."/>
            <person name="Ellison S."/>
            <person name="Senalik D."/>
            <person name="Macko-Podgorni A."/>
            <person name="Grzebelus D."/>
            <person name="Bostan H."/>
            <person name="Rolling W."/>
            <person name="Curaba J."/>
            <person name="Simon P."/>
        </authorList>
    </citation>
    <scope>NUCLEOTIDE SEQUENCE</scope>
    <source>
        <tissue evidence="3">Leaf</tissue>
    </source>
</reference>
<dbReference type="OMA" id="MVCLPEH"/>
<dbReference type="Gramene" id="KZN04478">
    <property type="protein sequence ID" value="KZN04478"/>
    <property type="gene ID" value="DCAR_005315"/>
</dbReference>
<dbReference type="STRING" id="79200.A0A166CXW9"/>
<accession>A0A166CXW9</accession>
<keyword evidence="1" id="KW-1133">Transmembrane helix</keyword>
<proteinExistence type="predicted"/>
<dbReference type="EMBL" id="CP093344">
    <property type="protein sequence ID" value="WOG86750.1"/>
    <property type="molecule type" value="Genomic_DNA"/>
</dbReference>
<dbReference type="Proteomes" id="UP000077755">
    <property type="component" value="Chromosome 2"/>
</dbReference>
<dbReference type="PANTHER" id="PTHR34658:SF2">
    <property type="entry name" value="OS01G0151800 PROTEIN"/>
    <property type="match status" value="1"/>
</dbReference>
<keyword evidence="1" id="KW-0472">Membrane</keyword>
<name>A0A166CXW9_DAUCS</name>
<feature type="transmembrane region" description="Helical" evidence="1">
    <location>
        <begin position="7"/>
        <end position="38"/>
    </location>
</feature>
<reference evidence="2" key="1">
    <citation type="journal article" date="2016" name="Nat. Genet.">
        <title>A high-quality carrot genome assembly provides new insights into carotenoid accumulation and asterid genome evolution.</title>
        <authorList>
            <person name="Iorizzo M."/>
            <person name="Ellison S."/>
            <person name="Senalik D."/>
            <person name="Zeng P."/>
            <person name="Satapoomin P."/>
            <person name="Huang J."/>
            <person name="Bowman M."/>
            <person name="Iovene M."/>
            <person name="Sanseverino W."/>
            <person name="Cavagnaro P."/>
            <person name="Yildiz M."/>
            <person name="Macko-Podgorni A."/>
            <person name="Moranska E."/>
            <person name="Grzebelus E."/>
            <person name="Grzebelus D."/>
            <person name="Ashrafi H."/>
            <person name="Zheng Z."/>
            <person name="Cheng S."/>
            <person name="Spooner D."/>
            <person name="Van Deynze A."/>
            <person name="Simon P."/>
        </authorList>
    </citation>
    <scope>NUCLEOTIDE SEQUENCE [LARGE SCALE GENOMIC DNA]</scope>
    <source>
        <tissue evidence="2">Leaf</tissue>
    </source>
</reference>
<evidence type="ECO:0008006" key="5">
    <source>
        <dbReference type="Google" id="ProtNLM"/>
    </source>
</evidence>
<feature type="transmembrane region" description="Helical" evidence="1">
    <location>
        <begin position="80"/>
        <end position="98"/>
    </location>
</feature>
<dbReference type="EMBL" id="LNRQ01000002">
    <property type="protein sequence ID" value="KZN04478.1"/>
    <property type="molecule type" value="Genomic_DNA"/>
</dbReference>
<dbReference type="AlphaFoldDB" id="A0A166CXW9"/>
<keyword evidence="4" id="KW-1185">Reference proteome</keyword>
<evidence type="ECO:0000256" key="1">
    <source>
        <dbReference type="SAM" id="Phobius"/>
    </source>
</evidence>